<name>A0A382CT98_9ZZZZ</name>
<dbReference type="InterPro" id="IPR036188">
    <property type="entry name" value="FAD/NAD-bd_sf"/>
</dbReference>
<gene>
    <name evidence="2" type="ORF">METZ01_LOCUS182232</name>
</gene>
<dbReference type="Pfam" id="PF01266">
    <property type="entry name" value="DAO"/>
    <property type="match status" value="1"/>
</dbReference>
<dbReference type="InterPro" id="IPR006076">
    <property type="entry name" value="FAD-dep_OxRdtase"/>
</dbReference>
<dbReference type="SUPFAM" id="SSF51905">
    <property type="entry name" value="FAD/NAD(P)-binding domain"/>
    <property type="match status" value="1"/>
</dbReference>
<dbReference type="PANTHER" id="PTHR13847">
    <property type="entry name" value="SARCOSINE DEHYDROGENASE-RELATED"/>
    <property type="match status" value="1"/>
</dbReference>
<sequence length="422" mass="46853">MQNKYQSPWFVEALQSEGELKINKLKNNLITDICIVGGGYTGLWTALKIKEKDSSIDITIIEKDLCGSGASGRNGGCMIPQSTKFLAMKKIVGVEDAKKMVKASEDAVYNIRDFCIQNNIDAKIRINGVVYTATNKSHEGAFEDLIEDLKEKKINSWERLSKKKIQELTGSERNIDGYYSAIGGSLQPALLIRGLKKIAEKKGIKIFEHSAMLSYKENNNIIVKTKNGSIGCKKLIVAINAWTPSFFPFLSRSVILVSSDMIISEPIKDKLENLKLNNGLVILDSNLFTHYCRTTTDGRIILGKGGNTFSFNNKVISSYDGPSTIESYLKKSLVSFFPSLKNIKITKSWNGPSERTKTGFPFFGYHPKNSNILYGFGYSGNGVLTCYVGGDILSCMALNEQNSWSQSNFCKGPIKLFPPEPF</sequence>
<organism evidence="2">
    <name type="scientific">marine metagenome</name>
    <dbReference type="NCBI Taxonomy" id="408172"/>
    <lineage>
        <taxon>unclassified sequences</taxon>
        <taxon>metagenomes</taxon>
        <taxon>ecological metagenomes</taxon>
    </lineage>
</organism>
<dbReference type="EMBL" id="UINC01036033">
    <property type="protein sequence ID" value="SVB29378.1"/>
    <property type="molecule type" value="Genomic_DNA"/>
</dbReference>
<reference evidence="2" key="1">
    <citation type="submission" date="2018-05" db="EMBL/GenBank/DDBJ databases">
        <authorList>
            <person name="Lanie J.A."/>
            <person name="Ng W.-L."/>
            <person name="Kazmierczak K.M."/>
            <person name="Andrzejewski T.M."/>
            <person name="Davidsen T.M."/>
            <person name="Wayne K.J."/>
            <person name="Tettelin H."/>
            <person name="Glass J.I."/>
            <person name="Rusch D."/>
            <person name="Podicherti R."/>
            <person name="Tsui H.-C.T."/>
            <person name="Winkler M.E."/>
        </authorList>
    </citation>
    <scope>NUCLEOTIDE SEQUENCE</scope>
</reference>
<dbReference type="Gene3D" id="3.50.50.60">
    <property type="entry name" value="FAD/NAD(P)-binding domain"/>
    <property type="match status" value="1"/>
</dbReference>
<feature type="non-terminal residue" evidence="2">
    <location>
        <position position="422"/>
    </location>
</feature>
<accession>A0A382CT98</accession>
<feature type="domain" description="FAD dependent oxidoreductase" evidence="1">
    <location>
        <begin position="32"/>
        <end position="394"/>
    </location>
</feature>
<feature type="non-terminal residue" evidence="2">
    <location>
        <position position="1"/>
    </location>
</feature>
<dbReference type="Gene3D" id="3.30.9.10">
    <property type="entry name" value="D-Amino Acid Oxidase, subunit A, domain 2"/>
    <property type="match status" value="1"/>
</dbReference>
<proteinExistence type="predicted"/>
<dbReference type="PANTHER" id="PTHR13847:SF285">
    <property type="entry name" value="FAD DEPENDENT OXIDOREDUCTASE DOMAIN-CONTAINING PROTEIN"/>
    <property type="match status" value="1"/>
</dbReference>
<evidence type="ECO:0000313" key="2">
    <source>
        <dbReference type="EMBL" id="SVB29378.1"/>
    </source>
</evidence>
<evidence type="ECO:0000259" key="1">
    <source>
        <dbReference type="Pfam" id="PF01266"/>
    </source>
</evidence>
<protein>
    <recommendedName>
        <fullName evidence="1">FAD dependent oxidoreductase domain-containing protein</fullName>
    </recommendedName>
</protein>
<dbReference type="AlphaFoldDB" id="A0A382CT98"/>
<dbReference type="GO" id="GO:0005737">
    <property type="term" value="C:cytoplasm"/>
    <property type="evidence" value="ECO:0007669"/>
    <property type="project" value="TreeGrafter"/>
</dbReference>